<dbReference type="Proteomes" id="UP000315471">
    <property type="component" value="Unassembled WGS sequence"/>
</dbReference>
<dbReference type="PROSITE" id="PS50977">
    <property type="entry name" value="HTH_TETR_2"/>
    <property type="match status" value="1"/>
</dbReference>
<dbReference type="AlphaFoldDB" id="A0A5C6E534"/>
<proteinExistence type="predicted"/>
<evidence type="ECO:0000313" key="7">
    <source>
        <dbReference type="Proteomes" id="UP000315471"/>
    </source>
</evidence>
<accession>A0A5C6E534</accession>
<name>A0A5C6E534_9BACT</name>
<dbReference type="Gene3D" id="1.10.357.10">
    <property type="entry name" value="Tetracycline Repressor, domain 2"/>
    <property type="match status" value="1"/>
</dbReference>
<reference evidence="6 7" key="1">
    <citation type="submission" date="2019-02" db="EMBL/GenBank/DDBJ databases">
        <title>Deep-cultivation of Planctomycetes and their phenomic and genomic characterization uncovers novel biology.</title>
        <authorList>
            <person name="Wiegand S."/>
            <person name="Jogler M."/>
            <person name="Boedeker C."/>
            <person name="Pinto D."/>
            <person name="Vollmers J."/>
            <person name="Rivas-Marin E."/>
            <person name="Kohn T."/>
            <person name="Peeters S.H."/>
            <person name="Heuer A."/>
            <person name="Rast P."/>
            <person name="Oberbeckmann S."/>
            <person name="Bunk B."/>
            <person name="Jeske O."/>
            <person name="Meyerdierks A."/>
            <person name="Storesund J.E."/>
            <person name="Kallscheuer N."/>
            <person name="Luecker S."/>
            <person name="Lage O.M."/>
            <person name="Pohl T."/>
            <person name="Merkel B.J."/>
            <person name="Hornburger P."/>
            <person name="Mueller R.-W."/>
            <person name="Bruemmer F."/>
            <person name="Labrenz M."/>
            <person name="Spormann A.M."/>
            <person name="Op Den Camp H."/>
            <person name="Overmann J."/>
            <person name="Amann R."/>
            <person name="Jetten M.S.M."/>
            <person name="Mascher T."/>
            <person name="Medema M.H."/>
            <person name="Devos D.P."/>
            <person name="Kaster A.-K."/>
            <person name="Ovreas L."/>
            <person name="Rohde M."/>
            <person name="Galperin M.Y."/>
            <person name="Jogler C."/>
        </authorList>
    </citation>
    <scope>NUCLEOTIDE SEQUENCE [LARGE SCALE GENOMIC DNA]</scope>
    <source>
        <strain evidence="6 7">Q31b</strain>
    </source>
</reference>
<feature type="DNA-binding region" description="H-T-H motif" evidence="4">
    <location>
        <begin position="31"/>
        <end position="50"/>
    </location>
</feature>
<dbReference type="EMBL" id="SJPY01000002">
    <property type="protein sequence ID" value="TWU44028.1"/>
    <property type="molecule type" value="Genomic_DNA"/>
</dbReference>
<sequence>MDMNAKHSETRNHILRTGRIAIAQKGFTALGLAELLRVADVPKGSFYHYFKSKEHFGCIVITEYIEEYAQTLDALLDSSKGTVAQQLLDYFTDWIETQSGDIVSADAPPEARCLVVKLSAEIADLSVEMREALHRGTSELISRLAAIIDKGFTDGSITSDQSSTQLAECLYEVWLGASLLEKLRQDGTSFETALCLSRRLLQ</sequence>
<keyword evidence="2 4" id="KW-0238">DNA-binding</keyword>
<dbReference type="Pfam" id="PF16925">
    <property type="entry name" value="TetR_C_13"/>
    <property type="match status" value="1"/>
</dbReference>
<dbReference type="InterPro" id="IPR036271">
    <property type="entry name" value="Tet_transcr_reg_TetR-rel_C_sf"/>
</dbReference>
<dbReference type="PANTHER" id="PTHR47506:SF6">
    <property type="entry name" value="HTH-TYPE TRANSCRIPTIONAL REPRESSOR NEMR"/>
    <property type="match status" value="1"/>
</dbReference>
<dbReference type="GO" id="GO:0003677">
    <property type="term" value="F:DNA binding"/>
    <property type="evidence" value="ECO:0007669"/>
    <property type="project" value="UniProtKB-UniRule"/>
</dbReference>
<evidence type="ECO:0000259" key="5">
    <source>
        <dbReference type="PROSITE" id="PS50977"/>
    </source>
</evidence>
<dbReference type="PANTHER" id="PTHR47506">
    <property type="entry name" value="TRANSCRIPTIONAL REGULATORY PROTEIN"/>
    <property type="match status" value="1"/>
</dbReference>
<keyword evidence="1" id="KW-0805">Transcription regulation</keyword>
<feature type="domain" description="HTH tetR-type" evidence="5">
    <location>
        <begin position="8"/>
        <end position="68"/>
    </location>
</feature>
<keyword evidence="7" id="KW-1185">Reference proteome</keyword>
<dbReference type="SUPFAM" id="SSF46689">
    <property type="entry name" value="Homeodomain-like"/>
    <property type="match status" value="1"/>
</dbReference>
<dbReference type="InterPro" id="IPR009057">
    <property type="entry name" value="Homeodomain-like_sf"/>
</dbReference>
<evidence type="ECO:0000256" key="3">
    <source>
        <dbReference type="ARBA" id="ARBA00023163"/>
    </source>
</evidence>
<organism evidence="6 7">
    <name type="scientific">Novipirellula aureliae</name>
    <dbReference type="NCBI Taxonomy" id="2527966"/>
    <lineage>
        <taxon>Bacteria</taxon>
        <taxon>Pseudomonadati</taxon>
        <taxon>Planctomycetota</taxon>
        <taxon>Planctomycetia</taxon>
        <taxon>Pirellulales</taxon>
        <taxon>Pirellulaceae</taxon>
        <taxon>Novipirellula</taxon>
    </lineage>
</organism>
<evidence type="ECO:0000313" key="6">
    <source>
        <dbReference type="EMBL" id="TWU44028.1"/>
    </source>
</evidence>
<keyword evidence="3" id="KW-0804">Transcription</keyword>
<protein>
    <submittedName>
        <fullName evidence="6">HTH-type transcriptional repressor NemR</fullName>
    </submittedName>
</protein>
<evidence type="ECO:0000256" key="2">
    <source>
        <dbReference type="ARBA" id="ARBA00023125"/>
    </source>
</evidence>
<dbReference type="Pfam" id="PF00440">
    <property type="entry name" value="TetR_N"/>
    <property type="match status" value="1"/>
</dbReference>
<dbReference type="InterPro" id="IPR001647">
    <property type="entry name" value="HTH_TetR"/>
</dbReference>
<dbReference type="SUPFAM" id="SSF48498">
    <property type="entry name" value="Tetracyclin repressor-like, C-terminal domain"/>
    <property type="match status" value="1"/>
</dbReference>
<evidence type="ECO:0000256" key="4">
    <source>
        <dbReference type="PROSITE-ProRule" id="PRU00335"/>
    </source>
</evidence>
<gene>
    <name evidence="6" type="primary">nemR</name>
    <name evidence="6" type="ORF">Q31b_15630</name>
</gene>
<evidence type="ECO:0000256" key="1">
    <source>
        <dbReference type="ARBA" id="ARBA00023015"/>
    </source>
</evidence>
<dbReference type="InterPro" id="IPR011075">
    <property type="entry name" value="TetR_C"/>
</dbReference>
<comment type="caution">
    <text evidence="6">The sequence shown here is derived from an EMBL/GenBank/DDBJ whole genome shotgun (WGS) entry which is preliminary data.</text>
</comment>